<dbReference type="SUPFAM" id="SSF56112">
    <property type="entry name" value="Protein kinase-like (PK-like)"/>
    <property type="match status" value="1"/>
</dbReference>
<dbReference type="PANTHER" id="PTHR11139:SF9">
    <property type="entry name" value="SERINE_THREONINE-PROTEIN KINASE MTOR"/>
    <property type="match status" value="1"/>
</dbReference>
<evidence type="ECO:0000256" key="5">
    <source>
        <dbReference type="RuleBase" id="RU364109"/>
    </source>
</evidence>
<dbReference type="InterPro" id="IPR011989">
    <property type="entry name" value="ARM-like"/>
</dbReference>
<dbReference type="InterPro" id="IPR003152">
    <property type="entry name" value="FATC_dom"/>
</dbReference>
<accession>A0ABR2KCQ2</accession>
<evidence type="ECO:0000256" key="6">
    <source>
        <dbReference type="SAM" id="MobiDB-lite"/>
    </source>
</evidence>
<evidence type="ECO:0000256" key="3">
    <source>
        <dbReference type="ARBA" id="ARBA00022777"/>
    </source>
</evidence>
<dbReference type="PANTHER" id="PTHR11139">
    <property type="entry name" value="ATAXIA TELANGIECTASIA MUTATED ATM -RELATED"/>
    <property type="match status" value="1"/>
</dbReference>
<dbReference type="SMART" id="SM00146">
    <property type="entry name" value="PI3Kc"/>
    <property type="match status" value="1"/>
</dbReference>
<gene>
    <name evidence="10" type="ORF">M9Y10_033406</name>
</gene>
<dbReference type="InterPro" id="IPR014009">
    <property type="entry name" value="PIK_FAT"/>
</dbReference>
<comment type="catalytic activity">
    <reaction evidence="5">
        <text>L-threonyl-[protein] + ATP = O-phospho-L-threonyl-[protein] + ADP + H(+)</text>
        <dbReference type="Rhea" id="RHEA:46608"/>
        <dbReference type="Rhea" id="RHEA-COMP:11060"/>
        <dbReference type="Rhea" id="RHEA-COMP:11605"/>
        <dbReference type="ChEBI" id="CHEBI:15378"/>
        <dbReference type="ChEBI" id="CHEBI:30013"/>
        <dbReference type="ChEBI" id="CHEBI:30616"/>
        <dbReference type="ChEBI" id="CHEBI:61977"/>
        <dbReference type="ChEBI" id="CHEBI:456216"/>
        <dbReference type="EC" id="2.7.11.1"/>
    </reaction>
</comment>
<feature type="compositionally biased region" description="Polar residues" evidence="6">
    <location>
        <begin position="1118"/>
        <end position="1129"/>
    </location>
</feature>
<dbReference type="Gene3D" id="3.30.1010.10">
    <property type="entry name" value="Phosphatidylinositol 3-kinase Catalytic Subunit, Chain A, domain 4"/>
    <property type="match status" value="1"/>
</dbReference>
<comment type="caution">
    <text evidence="10">The sequence shown here is derived from an EMBL/GenBank/DDBJ whole genome shotgun (WGS) entry which is preliminary data.</text>
</comment>
<dbReference type="Pfam" id="PF23593">
    <property type="entry name" value="HEAT_ATR"/>
    <property type="match status" value="1"/>
</dbReference>
<comment type="similarity">
    <text evidence="5">Belongs to the PI3/PI4-kinase family.</text>
</comment>
<dbReference type="InterPro" id="IPR036940">
    <property type="entry name" value="PI3/4_kinase_cat_sf"/>
</dbReference>
<reference evidence="10 11" key="1">
    <citation type="submission" date="2024-04" db="EMBL/GenBank/DDBJ databases">
        <title>Tritrichomonas musculus Genome.</title>
        <authorList>
            <person name="Alves-Ferreira E."/>
            <person name="Grigg M."/>
            <person name="Lorenzi H."/>
            <person name="Galac M."/>
        </authorList>
    </citation>
    <scope>NUCLEOTIDE SEQUENCE [LARGE SCALE GENOMIC DNA]</scope>
    <source>
        <strain evidence="10 11">EAF2021</strain>
    </source>
</reference>
<dbReference type="Pfam" id="PF11865">
    <property type="entry name" value="mTOR_dom"/>
    <property type="match status" value="1"/>
</dbReference>
<proteinExistence type="inferred from homology"/>
<dbReference type="InterPro" id="IPR000403">
    <property type="entry name" value="PI3/4_kinase_cat_dom"/>
</dbReference>
<dbReference type="InterPro" id="IPR050517">
    <property type="entry name" value="DDR_Repair_Kinase"/>
</dbReference>
<keyword evidence="4 5" id="KW-0067">ATP-binding</keyword>
<dbReference type="InterPro" id="IPR003151">
    <property type="entry name" value="PIK-rel_kinase_FAT"/>
</dbReference>
<organism evidence="10 11">
    <name type="scientific">Tritrichomonas musculus</name>
    <dbReference type="NCBI Taxonomy" id="1915356"/>
    <lineage>
        <taxon>Eukaryota</taxon>
        <taxon>Metamonada</taxon>
        <taxon>Parabasalia</taxon>
        <taxon>Tritrichomonadida</taxon>
        <taxon>Tritrichomonadidae</taxon>
        <taxon>Tritrichomonas</taxon>
    </lineage>
</organism>
<feature type="region of interest" description="Disordered" evidence="6">
    <location>
        <begin position="2043"/>
        <end position="2080"/>
    </location>
</feature>
<dbReference type="PROSITE" id="PS51190">
    <property type="entry name" value="FATC"/>
    <property type="match status" value="1"/>
</dbReference>
<feature type="compositionally biased region" description="Low complexity" evidence="6">
    <location>
        <begin position="1099"/>
        <end position="1116"/>
    </location>
</feature>
<evidence type="ECO:0000256" key="4">
    <source>
        <dbReference type="ARBA" id="ARBA00022840"/>
    </source>
</evidence>
<dbReference type="InterPro" id="IPR024585">
    <property type="entry name" value="mTOR_dom"/>
</dbReference>
<dbReference type="InterPro" id="IPR011009">
    <property type="entry name" value="Kinase-like_dom_sf"/>
</dbReference>
<dbReference type="Proteomes" id="UP001470230">
    <property type="component" value="Unassembled WGS sequence"/>
</dbReference>
<dbReference type="InterPro" id="IPR016024">
    <property type="entry name" value="ARM-type_fold"/>
</dbReference>
<dbReference type="Gene3D" id="1.25.10.10">
    <property type="entry name" value="Leucine-rich Repeat Variant"/>
    <property type="match status" value="2"/>
</dbReference>
<feature type="domain" description="FAT" evidence="8">
    <location>
        <begin position="1322"/>
        <end position="1912"/>
    </location>
</feature>
<dbReference type="SMART" id="SM01345">
    <property type="entry name" value="Rapamycin_bind"/>
    <property type="match status" value="1"/>
</dbReference>
<dbReference type="Pfam" id="PF02260">
    <property type="entry name" value="FATC"/>
    <property type="match status" value="1"/>
</dbReference>
<feature type="domain" description="PI3K/PI4K catalytic" evidence="7">
    <location>
        <begin position="2149"/>
        <end position="2463"/>
    </location>
</feature>
<dbReference type="SMART" id="SM01343">
    <property type="entry name" value="FATC"/>
    <property type="match status" value="1"/>
</dbReference>
<dbReference type="Pfam" id="PF00454">
    <property type="entry name" value="PI3_PI4_kinase"/>
    <property type="match status" value="1"/>
</dbReference>
<evidence type="ECO:0000259" key="7">
    <source>
        <dbReference type="PROSITE" id="PS50290"/>
    </source>
</evidence>
<dbReference type="EC" id="2.7.11.1" evidence="5"/>
<keyword evidence="11" id="KW-1185">Reference proteome</keyword>
<dbReference type="Gene3D" id="1.10.1070.11">
    <property type="entry name" value="Phosphatidylinositol 3-/4-kinase, catalytic domain"/>
    <property type="match status" value="1"/>
</dbReference>
<dbReference type="EMBL" id="JAPFFF010000005">
    <property type="protein sequence ID" value="KAK8888672.1"/>
    <property type="molecule type" value="Genomic_DNA"/>
</dbReference>
<sequence>MNLFDLPIPNTCNEIIETFDNYYNIFYIEMTRMSNTALQNYVKQYISKLKVLSRSPSSSNIVRAAIGVVSLHKFGFNDFQTLSNLFDLLIPQVDLEYVRFTSWCAGILIHHPKEDQCRYVSHLVERAIGWIRAHGRRARPLAAVNLLHAISLNAGNVLVLYLPNLQGAGWELVSHPSQQVLRDTAECLRCFMLAMMRYASSEIQSYLDFFYHLCDKLLSFTNPIKEYAALLILQNFMQIYPDYFVSKVQDMWALFSESFDHSAETSLLVQSASFCASACLSVVDPKFFVDAVLDDLMEKAKLLILEFEKETVKYLQLMIEKVPEYMVEKLDDLKSMTKSLLEYQLYDPALSLLCSCVNQFPQKVLPLDADLVDSTLKSPLTKSYKNLFVSLLKLSESPSNSLTKSLIDRINQELNGKNQLETLNLIAELPPSALKNSGFLYQPISSLSVHPLTKIRSAVPKALYNVAISTNAVPFDSLFKNMIRIATFEENLHVRHDVLQVLYENCSIEMAKREYINILKIFVNDDAATVRMITLKILSKLSVYNPFYITSITRDTVLDYFFILKQKSNIRQKARIASILPDLINASASAVPTYSEVFLQILIQSFQEHHTSKFTNFIEEFANRKILIGLVDSLKTLAPFDPDQVCKHLDDIVPEFCEFLFPNVDRSLIKSILKAFLVLLTPPCSSLEIRTKVPTILSACSNLLSNTRSRSIRKSILRVIGAIGVIEVHQKSISLGKLIRTPENIDEGLARLFYHPLRDTEGVIDDTLLLNPNQVSTYYISVTASSLLTVFKNMSLTDLRYDTISALVDVLRAPKMSALTYFDAFVTYFLEVLEQSSIEEMKQYLPLYSKLVSSSGNNTFPFVERSLRLILDHFCPELMISFFDLIKAFLESLGAGFSEFASETICQLVGVLDSYKTINVEVCKSVLEIFSTLGTFAVNHQYLIIPQICDAIDCQRSIPEVRIHALKSLQNIVKKADLGNYVGLIIRSISYSLTLDDEKAREEAKILFEDFVENGLMLIGDDSSNTLNDLWTESLESKELHEIIEKMQLNTILEDENSESLDNSFLAPNSVPISSSKRKKRTFRLSGSIDDSLSLQPPQRSISSSLATQSSTQAATVPQRSTSTTISGSQPEQQPQLQPQPPQKKTHDIFFSEDSILARIIAPNIGQGKHLENWLQAFIITLISSSPSKAIRACAKVANANRTFALELVPIAFHSCWQKMTPRGKELLESSFRELLLSKDNYEEVAREIFKILVFMHKVGQPLNIHFEDIIEPSKRYGSVSIALKLIQEDLDRQGGIFDANLVAQLIDYYIQIGNWTNAVAVFKMFPKASGTYTSSNKYLYEKLKMWDLAAKEYKKSLESSRGDNKILSGLIRSLLELKRWDEVMSYLPSFKSLKRVGKQEMAVYFARAALQLRRWEDLDEILSYAPIDSVSSNTLNAMNALHHRNWKKVQQCVDKSFAILASRPIRFFSDQLRIHRETMFQAQKLIEINETMTWLQTDDPKLKLSIQEVWRARLKTAPSEFELWFNLISEKTQINQIHDDILVKFFQMHSVSLGTKMHNNAFNVIFPHFKFDLNDYKNFDTLPDLDRLCFVISKWQTGEQQSAIELMERLLRTMKGGPVLKQKAAFLYSEWILENDESSVAYIKAYNTLNEALTSSKITQQLLFNRSSHKFHGKMQVSFGLNLNKKDNQNSNLKEASNNSISDSTSNNNNNTKSQMPAPPIPPIPTNTAAAAAAAAATTSSTSESKAGSPSPPNSPISSTSPLLPRFSSLKTTLVLPYHVVKDLTTEELNEDMLRKWASVNVAMISFDEDNVENYVTNAIQALIQCCRISPSFPDLVQLLNIFFEHANQFEIFNIFEKISPSLLLEASSQLLVQLAHPSQNVRNLVHQIIMNLLPEHYHTFIFSIIVLTYSRNTRRSQAASHILEEFHNLYPSLYEEVILIRRSLLLAAVTWYELALLKVQDAESCFKDNLPEKALLLLNEFSHDLKNPKCQMHEQFLQAFHKEIGQLNSILTKIKDEQRALKKHQEEKTYGKFDEANDYKMIDDSNIGSSSDDDDDDDNTNSESSGTTRDNDSFTNLSSYVKSNQPSLQELKNWCINNEPAFAKEVDRIQLIQLSSISQELDQKNSFNIAVPGTYKPTKPLIRIEYFVGQIGVYMSKQQPKDVVIKGDDGNFYQYMLKGHEDLRLDERIMQFFKLINSIIQQESSFSSNRIQTIHVIPLSLQHGLVEWIPGTDTLRSIVEQYRNLYNRDALEEYGLISKYSFDRYDILLPVQKMQIMLKIFREIPDTDIANFFWIKAPTAEVWHKQTETFAITTAMTSIVGYIIGLGDRNSSNLLIDRYTGKIVHIDFGDCFERAMKRSYLPEVVPFRLTRMMIKAMGITGIHGTFRTTFVNMSNILRENRNVLLMVLSIFVHEPLIDPDEIGSGVTDHVPSDQDESMETSKSFSKENFMDSIPSMKRSTSSSFALSAFDDGKVYTGDYPRDTQITSMELRRRIKQKLRGTDFEQGVVLSVEEQADRLISMATDPYNLAKLYHGWQPFW</sequence>
<keyword evidence="3 5" id="KW-0418">Kinase</keyword>
<keyword evidence="5" id="KW-0723">Serine/threonine-protein kinase</keyword>
<dbReference type="Pfam" id="PF02259">
    <property type="entry name" value="FAT"/>
    <property type="match status" value="1"/>
</dbReference>
<feature type="region of interest" description="Disordered" evidence="6">
    <location>
        <begin position="1685"/>
        <end position="1763"/>
    </location>
</feature>
<evidence type="ECO:0000313" key="10">
    <source>
        <dbReference type="EMBL" id="KAK8888672.1"/>
    </source>
</evidence>
<dbReference type="SMART" id="SM01346">
    <property type="entry name" value="DUF3385"/>
    <property type="match status" value="1"/>
</dbReference>
<dbReference type="SUPFAM" id="SSF48371">
    <property type="entry name" value="ARM repeat"/>
    <property type="match status" value="2"/>
</dbReference>
<dbReference type="PROSITE" id="PS51189">
    <property type="entry name" value="FAT"/>
    <property type="match status" value="1"/>
</dbReference>
<evidence type="ECO:0000313" key="11">
    <source>
        <dbReference type="Proteomes" id="UP001470230"/>
    </source>
</evidence>
<dbReference type="PROSITE" id="PS50290">
    <property type="entry name" value="PI3_4_KINASE_3"/>
    <property type="match status" value="1"/>
</dbReference>
<name>A0ABR2KCQ2_9EUKA</name>
<feature type="compositionally biased region" description="Low complexity" evidence="6">
    <location>
        <begin position="1698"/>
        <end position="1715"/>
    </location>
</feature>
<feature type="region of interest" description="Disordered" evidence="6">
    <location>
        <begin position="1089"/>
        <end position="1145"/>
    </location>
</feature>
<dbReference type="CDD" id="cd05169">
    <property type="entry name" value="PIKKc_TOR"/>
    <property type="match status" value="1"/>
</dbReference>
<dbReference type="InterPro" id="IPR018936">
    <property type="entry name" value="PI3/4_kinase_CS"/>
</dbReference>
<feature type="domain" description="FATC" evidence="9">
    <location>
        <begin position="2509"/>
        <end position="2541"/>
    </location>
</feature>
<dbReference type="InterPro" id="IPR026683">
    <property type="entry name" value="TOR_cat"/>
</dbReference>
<feature type="compositionally biased region" description="Low complexity" evidence="6">
    <location>
        <begin position="1727"/>
        <end position="1750"/>
    </location>
</feature>
<evidence type="ECO:0000259" key="9">
    <source>
        <dbReference type="PROSITE" id="PS51190"/>
    </source>
</evidence>
<dbReference type="PROSITE" id="PS00916">
    <property type="entry name" value="PI3_4_KINASE_2"/>
    <property type="match status" value="1"/>
</dbReference>
<feature type="compositionally biased region" description="Acidic residues" evidence="6">
    <location>
        <begin position="2053"/>
        <end position="2062"/>
    </location>
</feature>
<evidence type="ECO:0000256" key="1">
    <source>
        <dbReference type="ARBA" id="ARBA00022679"/>
    </source>
</evidence>
<dbReference type="InterPro" id="IPR057564">
    <property type="entry name" value="HEAT_ATR"/>
</dbReference>
<keyword evidence="2 5" id="KW-0547">Nucleotide-binding</keyword>
<feature type="compositionally biased region" description="Polar residues" evidence="6">
    <location>
        <begin position="1089"/>
        <end position="1098"/>
    </location>
</feature>
<keyword evidence="1 5" id="KW-0808">Transferase</keyword>
<evidence type="ECO:0000256" key="2">
    <source>
        <dbReference type="ARBA" id="ARBA00022741"/>
    </source>
</evidence>
<protein>
    <recommendedName>
        <fullName evidence="5">Serine/threonine-protein kinase TOR</fullName>
        <ecNumber evidence="5">2.7.11.1</ecNumber>
    </recommendedName>
</protein>
<evidence type="ECO:0000259" key="8">
    <source>
        <dbReference type="PROSITE" id="PS51189"/>
    </source>
</evidence>